<dbReference type="AlphaFoldDB" id="A0AAD8NAB9"/>
<reference evidence="1" key="1">
    <citation type="submission" date="2023-02" db="EMBL/GenBank/DDBJ databases">
        <title>Genome of toxic invasive species Heracleum sosnowskyi carries increased number of genes despite the absence of recent whole-genome duplications.</title>
        <authorList>
            <person name="Schelkunov M."/>
            <person name="Shtratnikova V."/>
            <person name="Makarenko M."/>
            <person name="Klepikova A."/>
            <person name="Omelchenko D."/>
            <person name="Novikova G."/>
            <person name="Obukhova E."/>
            <person name="Bogdanov V."/>
            <person name="Penin A."/>
            <person name="Logacheva M."/>
        </authorList>
    </citation>
    <scope>NUCLEOTIDE SEQUENCE</scope>
    <source>
        <strain evidence="1">Hsosn_3</strain>
        <tissue evidence="1">Leaf</tissue>
    </source>
</reference>
<accession>A0AAD8NAB9</accession>
<protein>
    <submittedName>
        <fullName evidence="1">Uncharacterized protein</fullName>
    </submittedName>
</protein>
<evidence type="ECO:0000313" key="2">
    <source>
        <dbReference type="Proteomes" id="UP001237642"/>
    </source>
</evidence>
<reference evidence="1" key="2">
    <citation type="submission" date="2023-05" db="EMBL/GenBank/DDBJ databases">
        <authorList>
            <person name="Schelkunov M.I."/>
        </authorList>
    </citation>
    <scope>NUCLEOTIDE SEQUENCE</scope>
    <source>
        <strain evidence="1">Hsosn_3</strain>
        <tissue evidence="1">Leaf</tissue>
    </source>
</reference>
<sequence length="225" mass="24631">MWNLGWTNEKTEIRDFNGYLIGERRMLSIEINEVSGLEDLSRLGFWRMHEYILCGINKNIPNVANTIFCKIMLDYSKSPAIKLKEGVLEGVTTDGCSKEGVLEGVTTDGCSKEGVLEGVTTDGCSKEGVLNGVTADVCSKEGVLEGVSADGCSKEGVLEGVTTDGCSKEGVLENSGEVEIDEEWMNSILLDISDFDCTIDDFTTNLGKRKLQDEIPNVMSKRLCY</sequence>
<dbReference type="Proteomes" id="UP001237642">
    <property type="component" value="Unassembled WGS sequence"/>
</dbReference>
<gene>
    <name evidence="1" type="ORF">POM88_010171</name>
</gene>
<name>A0AAD8NAB9_9APIA</name>
<evidence type="ECO:0000313" key="1">
    <source>
        <dbReference type="EMBL" id="KAK1400308.1"/>
    </source>
</evidence>
<organism evidence="1 2">
    <name type="scientific">Heracleum sosnowskyi</name>
    <dbReference type="NCBI Taxonomy" id="360622"/>
    <lineage>
        <taxon>Eukaryota</taxon>
        <taxon>Viridiplantae</taxon>
        <taxon>Streptophyta</taxon>
        <taxon>Embryophyta</taxon>
        <taxon>Tracheophyta</taxon>
        <taxon>Spermatophyta</taxon>
        <taxon>Magnoliopsida</taxon>
        <taxon>eudicotyledons</taxon>
        <taxon>Gunneridae</taxon>
        <taxon>Pentapetalae</taxon>
        <taxon>asterids</taxon>
        <taxon>campanulids</taxon>
        <taxon>Apiales</taxon>
        <taxon>Apiaceae</taxon>
        <taxon>Apioideae</taxon>
        <taxon>apioid superclade</taxon>
        <taxon>Tordylieae</taxon>
        <taxon>Tordyliinae</taxon>
        <taxon>Heracleum</taxon>
    </lineage>
</organism>
<comment type="caution">
    <text evidence="1">The sequence shown here is derived from an EMBL/GenBank/DDBJ whole genome shotgun (WGS) entry which is preliminary data.</text>
</comment>
<dbReference type="EMBL" id="JAUIZM010000002">
    <property type="protein sequence ID" value="KAK1400308.1"/>
    <property type="molecule type" value="Genomic_DNA"/>
</dbReference>
<keyword evidence="2" id="KW-1185">Reference proteome</keyword>
<proteinExistence type="predicted"/>